<dbReference type="EC" id="5.6.2.2" evidence="9"/>
<comment type="subunit">
    <text evidence="8">Heterotetramer composed of ParC and ParE.</text>
</comment>
<gene>
    <name evidence="9" type="primary">gyrA</name>
    <name evidence="12" type="ORF">COT89_01950</name>
</gene>
<dbReference type="PROSITE" id="PS52040">
    <property type="entry name" value="TOPO_IIA"/>
    <property type="match status" value="1"/>
</dbReference>
<dbReference type="Pfam" id="PF03989">
    <property type="entry name" value="DNA_gyraseA_C"/>
    <property type="match status" value="6"/>
</dbReference>
<keyword evidence="7 9" id="KW-0413">Isomerase</keyword>
<dbReference type="NCBIfam" id="NF004044">
    <property type="entry name" value="PRK05561.1"/>
    <property type="match status" value="1"/>
</dbReference>
<dbReference type="SMART" id="SM00434">
    <property type="entry name" value="TOP4c"/>
    <property type="match status" value="1"/>
</dbReference>
<dbReference type="GO" id="GO:0006261">
    <property type="term" value="P:DNA-templated DNA replication"/>
    <property type="evidence" value="ECO:0007669"/>
    <property type="project" value="UniProtKB-UniRule"/>
</dbReference>
<dbReference type="NCBIfam" id="NF004043">
    <property type="entry name" value="PRK05560.1"/>
    <property type="match status" value="1"/>
</dbReference>
<dbReference type="GO" id="GO:0005524">
    <property type="term" value="F:ATP binding"/>
    <property type="evidence" value="ECO:0007669"/>
    <property type="project" value="UniProtKB-UniRule"/>
</dbReference>
<sequence length="809" mass="90163">MAEKRVEKAKIKEAGITAELKESYLDYAMSVIVGRALPDARDGLKPVHRRILWAMWSAGATYGAKYRKSANIIGEVMGKYHPHGDSAIYDTIVRMAQWFSLRYPLIDGQGNFGSLDGDPAAAHRYTECRLSKVAEPMLADIEKNTVDFAPNYDDTRKEPLVLPSKYPNLLINGSDGIAVGMATKIPPHNMVEVIDATKALIDKPKATSEELMEYVQGPDFPTGGIIYDRKAIIDAYSSGRGAITIRAKVDVGEKQIVIKEIPYQVNKSDLLIKMAELVRDRRVEGIKDIRDESDKDDMVRVVVDLKQTAVPQKIMNQLWKYTDLQKDYHLNMVALADGLKPETMSLRDALTSFVEHRSEVVTRRTKYDLERAKERAHILEGLSKALDNIDKVIETIKKSSDKEQAKKNLMSKFKLTDVQSTAILEMRLQTLAALERKKIEDELKEKRAIIKELTELLGNPKKIMGVVKKELDEVKKDFGDERKTKVVTGKLREFATEDLIPQEETVITMSGDGYIKRIPPTAFRSQKRGGKGLMGTAIGEEDILSHLLSANTHDNMLFFTEDGKAFQTKAYEIPQGTRTSKGRAIHNFLEIPSGEKISAIIAYSKDDIGKGNYLVMATVDGVIKKTNLSNFLNVRKSGIIAINLKKDDQLRWVDLSAEGDEVIMATLQGRSIRFKESDVRAMGRTAAGVKGITLKKGDRVNSFDVIKPDTEANFLVVMENGYAKKTSLKEYKVQRRGGSGIITAKITDKTGPLVASHVIIEEEELLAISTKGQVLKTRIKDIRKIGRSTQGVKIMTLKSGDKLAGSAVF</sequence>
<dbReference type="Proteomes" id="UP000231466">
    <property type="component" value="Unassembled WGS sequence"/>
</dbReference>
<dbReference type="GO" id="GO:0005737">
    <property type="term" value="C:cytoplasm"/>
    <property type="evidence" value="ECO:0007669"/>
    <property type="project" value="UniProtKB-SubCell"/>
</dbReference>
<comment type="catalytic activity">
    <reaction evidence="1 9 10">
        <text>ATP-dependent breakage, passage and rejoining of double-stranded DNA.</text>
        <dbReference type="EC" id="5.6.2.2"/>
    </reaction>
</comment>
<dbReference type="EMBL" id="PFAH01000007">
    <property type="protein sequence ID" value="PIR97992.1"/>
    <property type="molecule type" value="Genomic_DNA"/>
</dbReference>
<comment type="similarity">
    <text evidence="2 9">Belongs to the type II topoisomerase GyrA/ParC subunit family.</text>
</comment>
<feature type="short sequence motif" description="GyrA-box" evidence="9">
    <location>
        <begin position="526"/>
        <end position="532"/>
    </location>
</feature>
<evidence type="ECO:0000256" key="3">
    <source>
        <dbReference type="ARBA" id="ARBA00022741"/>
    </source>
</evidence>
<proteinExistence type="inferred from homology"/>
<evidence type="ECO:0000256" key="10">
    <source>
        <dbReference type="PROSITE-ProRule" id="PRU01384"/>
    </source>
</evidence>
<dbReference type="Pfam" id="PF00521">
    <property type="entry name" value="DNA_topoisoIV"/>
    <property type="match status" value="1"/>
</dbReference>
<dbReference type="FunFam" id="2.120.10.90:FF:000005">
    <property type="entry name" value="DNA topoisomerase 4 subunit A"/>
    <property type="match status" value="1"/>
</dbReference>
<dbReference type="FunFam" id="3.90.199.10:FF:000001">
    <property type="entry name" value="DNA gyrase subunit A"/>
    <property type="match status" value="1"/>
</dbReference>
<keyword evidence="5 9" id="KW-0799">Topoisomerase</keyword>
<dbReference type="FunFam" id="1.10.268.10:FF:000001">
    <property type="entry name" value="DNA gyrase subunit A"/>
    <property type="match status" value="1"/>
</dbReference>
<dbReference type="AlphaFoldDB" id="A0A2H0VFU7"/>
<comment type="function">
    <text evidence="9">A type II topoisomerase that negatively supercoils closed circular double-stranded (ds) DNA in an ATP-dependent manner to modulate DNA topology and maintain chromosomes in an underwound state. Negative supercoiling favors strand separation, and DNA replication, transcription, recombination and repair, all of which involve strand separation. Also able to catalyze the interconversion of other topological isomers of dsDNA rings, including catenanes and knotted rings. Type II topoisomerases break and join 2 DNA strands simultaneously in an ATP-dependent manner.</text>
</comment>
<comment type="miscellaneous">
    <text evidence="9">Few gyrases are as efficient as E.coli at forming negative supercoils. Not all organisms have 2 type II topoisomerases; in organisms with a single type II topoisomerase this enzyme also has to decatenate newly replicated chromosomes.</text>
</comment>
<evidence type="ECO:0000256" key="6">
    <source>
        <dbReference type="ARBA" id="ARBA00023125"/>
    </source>
</evidence>
<organism evidence="12 13">
    <name type="scientific">Candidatus Colwellbacteria bacterium CG10_big_fil_rev_8_21_14_0_10_42_22</name>
    <dbReference type="NCBI Taxonomy" id="1974540"/>
    <lineage>
        <taxon>Bacteria</taxon>
        <taxon>Candidatus Colwelliibacteriota</taxon>
    </lineage>
</organism>
<dbReference type="NCBIfam" id="TIGR01063">
    <property type="entry name" value="gyrA"/>
    <property type="match status" value="1"/>
</dbReference>
<dbReference type="PANTHER" id="PTHR43493:SF5">
    <property type="entry name" value="DNA GYRASE SUBUNIT A, CHLOROPLASTIC_MITOCHONDRIAL"/>
    <property type="match status" value="1"/>
</dbReference>
<evidence type="ECO:0000313" key="12">
    <source>
        <dbReference type="EMBL" id="PIR97992.1"/>
    </source>
</evidence>
<feature type="active site" description="O-(5'-phospho-DNA)-tyrosine intermediate" evidence="9 10">
    <location>
        <position position="125"/>
    </location>
</feature>
<evidence type="ECO:0000256" key="2">
    <source>
        <dbReference type="ARBA" id="ARBA00008263"/>
    </source>
</evidence>
<evidence type="ECO:0000256" key="4">
    <source>
        <dbReference type="ARBA" id="ARBA00022840"/>
    </source>
</evidence>
<dbReference type="InterPro" id="IPR005743">
    <property type="entry name" value="GyrA"/>
</dbReference>
<evidence type="ECO:0000256" key="5">
    <source>
        <dbReference type="ARBA" id="ARBA00023029"/>
    </source>
</evidence>
<reference evidence="13" key="1">
    <citation type="submission" date="2017-09" db="EMBL/GenBank/DDBJ databases">
        <title>Depth-based differentiation of microbial function through sediment-hosted aquifers and enrichment of novel symbionts in the deep terrestrial subsurface.</title>
        <authorList>
            <person name="Probst A.J."/>
            <person name="Ladd B."/>
            <person name="Jarett J.K."/>
            <person name="Geller-Mcgrath D.E."/>
            <person name="Sieber C.M.K."/>
            <person name="Emerson J.B."/>
            <person name="Anantharaman K."/>
            <person name="Thomas B.C."/>
            <person name="Malmstrom R."/>
            <person name="Stieglmeier M."/>
            <person name="Klingl A."/>
            <person name="Woyke T."/>
            <person name="Ryan C.M."/>
            <person name="Banfield J.F."/>
        </authorList>
    </citation>
    <scope>NUCLEOTIDE SEQUENCE [LARGE SCALE GENOMIC DNA]</scope>
</reference>
<dbReference type="InterPro" id="IPR050220">
    <property type="entry name" value="Type_II_DNA_Topoisomerases"/>
</dbReference>
<dbReference type="SUPFAM" id="SSF56719">
    <property type="entry name" value="Type II DNA topoisomerase"/>
    <property type="match status" value="1"/>
</dbReference>
<dbReference type="CDD" id="cd00187">
    <property type="entry name" value="TOP4c"/>
    <property type="match status" value="1"/>
</dbReference>
<comment type="subcellular location">
    <subcellularLocation>
        <location evidence="9">Cytoplasm</location>
    </subcellularLocation>
</comment>
<dbReference type="GO" id="GO:0034335">
    <property type="term" value="F:DNA negative supercoiling activity"/>
    <property type="evidence" value="ECO:0007669"/>
    <property type="project" value="UniProtKB-ARBA"/>
</dbReference>
<name>A0A2H0VFU7_9BACT</name>
<dbReference type="HAMAP" id="MF_01897">
    <property type="entry name" value="GyrA"/>
    <property type="match status" value="1"/>
</dbReference>
<evidence type="ECO:0000259" key="11">
    <source>
        <dbReference type="PROSITE" id="PS52040"/>
    </source>
</evidence>
<keyword evidence="6 9" id="KW-0238">DNA-binding</keyword>
<comment type="subunit">
    <text evidence="9">Heterotetramer, composed of two GyrA and two GyrB chains. In the heterotetramer, GyrA contains the active site tyrosine that forms a transient covalent intermediate with DNA, while GyrB binds cofactors and catalyzes ATP hydrolysis.</text>
</comment>
<accession>A0A2H0VFU7</accession>
<evidence type="ECO:0000256" key="9">
    <source>
        <dbReference type="HAMAP-Rule" id="MF_01897"/>
    </source>
</evidence>
<comment type="caution">
    <text evidence="12">The sequence shown here is derived from an EMBL/GenBank/DDBJ whole genome shotgun (WGS) entry which is preliminary data.</text>
</comment>
<dbReference type="GO" id="GO:0003677">
    <property type="term" value="F:DNA binding"/>
    <property type="evidence" value="ECO:0007669"/>
    <property type="project" value="UniProtKB-UniRule"/>
</dbReference>
<evidence type="ECO:0000256" key="7">
    <source>
        <dbReference type="ARBA" id="ARBA00023235"/>
    </source>
</evidence>
<dbReference type="InterPro" id="IPR013757">
    <property type="entry name" value="Topo_IIA_A_a_sf"/>
</dbReference>
<feature type="domain" description="Topo IIA-type catalytic" evidence="11">
    <location>
        <begin position="37"/>
        <end position="499"/>
    </location>
</feature>
<dbReference type="InterPro" id="IPR035516">
    <property type="entry name" value="Gyrase/topoIV_suA_C"/>
</dbReference>
<evidence type="ECO:0000256" key="1">
    <source>
        <dbReference type="ARBA" id="ARBA00000185"/>
    </source>
</evidence>
<dbReference type="InterPro" id="IPR013760">
    <property type="entry name" value="Topo_IIA-like_dom_sf"/>
</dbReference>
<dbReference type="SUPFAM" id="SSF101904">
    <property type="entry name" value="GyrA/ParC C-terminal domain-like"/>
    <property type="match status" value="1"/>
</dbReference>
<dbReference type="Gene3D" id="1.10.268.10">
    <property type="entry name" value="Topoisomerase, domain 3"/>
    <property type="match status" value="1"/>
</dbReference>
<dbReference type="Gene3D" id="2.120.10.90">
    <property type="entry name" value="DNA gyrase/topoisomerase IV, subunit A, C-terminal"/>
    <property type="match status" value="1"/>
</dbReference>
<dbReference type="InterPro" id="IPR013758">
    <property type="entry name" value="Topo_IIA_A/C_ab"/>
</dbReference>
<dbReference type="GO" id="GO:0005694">
    <property type="term" value="C:chromosome"/>
    <property type="evidence" value="ECO:0007669"/>
    <property type="project" value="InterPro"/>
</dbReference>
<keyword evidence="4 9" id="KW-0067">ATP-binding</keyword>
<dbReference type="InterPro" id="IPR002205">
    <property type="entry name" value="Topo_IIA_dom_A"/>
</dbReference>
<protein>
    <recommendedName>
        <fullName evidence="9">DNA gyrase subunit A</fullName>
        <ecNumber evidence="9">5.6.2.2</ecNumber>
    </recommendedName>
</protein>
<evidence type="ECO:0000256" key="8">
    <source>
        <dbReference type="ARBA" id="ARBA00063644"/>
    </source>
</evidence>
<dbReference type="GO" id="GO:0009330">
    <property type="term" value="C:DNA topoisomerase type II (double strand cut, ATP-hydrolyzing) complex"/>
    <property type="evidence" value="ECO:0007669"/>
    <property type="project" value="TreeGrafter"/>
</dbReference>
<keyword evidence="9" id="KW-0963">Cytoplasm</keyword>
<keyword evidence="3 9" id="KW-0547">Nucleotide-binding</keyword>
<dbReference type="FunFam" id="3.30.1360.40:FF:000002">
    <property type="entry name" value="DNA gyrase subunit A"/>
    <property type="match status" value="1"/>
</dbReference>
<dbReference type="PANTHER" id="PTHR43493">
    <property type="entry name" value="DNA GYRASE/TOPOISOMERASE SUBUNIT A"/>
    <property type="match status" value="1"/>
</dbReference>
<dbReference type="InterPro" id="IPR006691">
    <property type="entry name" value="GyrA/parC_rep"/>
</dbReference>
<evidence type="ECO:0000313" key="13">
    <source>
        <dbReference type="Proteomes" id="UP000231466"/>
    </source>
</evidence>
<dbReference type="Gene3D" id="3.30.1360.40">
    <property type="match status" value="1"/>
</dbReference>
<dbReference type="GO" id="GO:0006265">
    <property type="term" value="P:DNA topological change"/>
    <property type="evidence" value="ECO:0007669"/>
    <property type="project" value="UniProtKB-UniRule"/>
</dbReference>
<dbReference type="Gene3D" id="3.90.199.10">
    <property type="entry name" value="Topoisomerase II, domain 5"/>
    <property type="match status" value="1"/>
</dbReference>